<dbReference type="OrthoDB" id="3800892at2759"/>
<proteinExistence type="predicted"/>
<feature type="compositionally biased region" description="Low complexity" evidence="2">
    <location>
        <begin position="183"/>
        <end position="192"/>
    </location>
</feature>
<keyword evidence="1" id="KW-0175">Coiled coil</keyword>
<feature type="region of interest" description="Disordered" evidence="2">
    <location>
        <begin position="119"/>
        <end position="197"/>
    </location>
</feature>
<evidence type="ECO:0000256" key="2">
    <source>
        <dbReference type="SAM" id="MobiDB-lite"/>
    </source>
</evidence>
<accession>A0A6A5WIP7</accession>
<feature type="coiled-coil region" evidence="1">
    <location>
        <begin position="64"/>
        <end position="91"/>
    </location>
</feature>
<evidence type="ECO:0000313" key="3">
    <source>
        <dbReference type="EMBL" id="KAF2000679.1"/>
    </source>
</evidence>
<feature type="compositionally biased region" description="Polar residues" evidence="2">
    <location>
        <begin position="122"/>
        <end position="133"/>
    </location>
</feature>
<protein>
    <submittedName>
        <fullName evidence="3">Uncharacterized protein</fullName>
    </submittedName>
</protein>
<dbReference type="EMBL" id="ML977587">
    <property type="protein sequence ID" value="KAF2000679.1"/>
    <property type="molecule type" value="Genomic_DNA"/>
</dbReference>
<dbReference type="AlphaFoldDB" id="A0A6A5WIP7"/>
<reference evidence="3" key="1">
    <citation type="journal article" date="2020" name="Stud. Mycol.">
        <title>101 Dothideomycetes genomes: a test case for predicting lifestyles and emergence of pathogens.</title>
        <authorList>
            <person name="Haridas S."/>
            <person name="Albert R."/>
            <person name="Binder M."/>
            <person name="Bloem J."/>
            <person name="Labutti K."/>
            <person name="Salamov A."/>
            <person name="Andreopoulos B."/>
            <person name="Baker S."/>
            <person name="Barry K."/>
            <person name="Bills G."/>
            <person name="Bluhm B."/>
            <person name="Cannon C."/>
            <person name="Castanera R."/>
            <person name="Culley D."/>
            <person name="Daum C."/>
            <person name="Ezra D."/>
            <person name="Gonzalez J."/>
            <person name="Henrissat B."/>
            <person name="Kuo A."/>
            <person name="Liang C."/>
            <person name="Lipzen A."/>
            <person name="Lutzoni F."/>
            <person name="Magnuson J."/>
            <person name="Mondo S."/>
            <person name="Nolan M."/>
            <person name="Ohm R."/>
            <person name="Pangilinan J."/>
            <person name="Park H.-J."/>
            <person name="Ramirez L."/>
            <person name="Alfaro M."/>
            <person name="Sun H."/>
            <person name="Tritt A."/>
            <person name="Yoshinaga Y."/>
            <person name="Zwiers L.-H."/>
            <person name="Turgeon B."/>
            <person name="Goodwin S."/>
            <person name="Spatafora J."/>
            <person name="Crous P."/>
            <person name="Grigoriev I."/>
        </authorList>
    </citation>
    <scope>NUCLEOTIDE SEQUENCE</scope>
    <source>
        <strain evidence="3">CBS 123094</strain>
    </source>
</reference>
<gene>
    <name evidence="3" type="ORF">P154DRAFT_619923</name>
</gene>
<evidence type="ECO:0000256" key="1">
    <source>
        <dbReference type="SAM" id="Coils"/>
    </source>
</evidence>
<evidence type="ECO:0000313" key="4">
    <source>
        <dbReference type="Proteomes" id="UP000799779"/>
    </source>
</evidence>
<feature type="compositionally biased region" description="Polar residues" evidence="2">
    <location>
        <begin position="1"/>
        <end position="10"/>
    </location>
</feature>
<feature type="region of interest" description="Disordered" evidence="2">
    <location>
        <begin position="1"/>
        <end position="20"/>
    </location>
</feature>
<organism evidence="3 4">
    <name type="scientific">Amniculicola lignicola CBS 123094</name>
    <dbReference type="NCBI Taxonomy" id="1392246"/>
    <lineage>
        <taxon>Eukaryota</taxon>
        <taxon>Fungi</taxon>
        <taxon>Dikarya</taxon>
        <taxon>Ascomycota</taxon>
        <taxon>Pezizomycotina</taxon>
        <taxon>Dothideomycetes</taxon>
        <taxon>Pleosporomycetidae</taxon>
        <taxon>Pleosporales</taxon>
        <taxon>Amniculicolaceae</taxon>
        <taxon>Amniculicola</taxon>
    </lineage>
</organism>
<sequence>MSTPNASGTLATAYPSPPSVSDEEQVEHICCPACRATLASVSRITGCVSSPPGRSSPCIVCSPFDGLRAEMQSAEAEFDRLRDRRKEHTGRREALHNVTTAKRNYTNFLLELESIYGGTRNVEGNSGPSSTESAVEGMSADARVERAHSLSPTPSTRPEHYLDPGAGWVESDPQGKKRARSASPTLTSPPSLKRQRLVKKVKRVSFGPDVVFPPVNELRVHQEFQRGHDEYVHGRFSNWGLTTYLDTSGFAQKFKDFYRQRWDGKRWVELSRSDEESEENEQEIEEAVAKGERGGGSDPNAKLQDGELLFGASRDYIQEDIADIGEEVSDFRQTDEVGGSKVIVETSIDDMAAVAGCKEDG</sequence>
<name>A0A6A5WIP7_9PLEO</name>
<keyword evidence="4" id="KW-1185">Reference proteome</keyword>
<dbReference type="Proteomes" id="UP000799779">
    <property type="component" value="Unassembled WGS sequence"/>
</dbReference>